<proteinExistence type="predicted"/>
<dbReference type="GO" id="GO:0005743">
    <property type="term" value="C:mitochondrial inner membrane"/>
    <property type="evidence" value="ECO:0007669"/>
    <property type="project" value="TreeGrafter"/>
</dbReference>
<dbReference type="GO" id="GO:0006744">
    <property type="term" value="P:ubiquinone biosynthetic process"/>
    <property type="evidence" value="ECO:0007669"/>
    <property type="project" value="InterPro"/>
</dbReference>
<protein>
    <submittedName>
        <fullName evidence="2">Coenzyme Q7, hydroxylase</fullName>
    </submittedName>
</protein>
<dbReference type="GO" id="GO:0010468">
    <property type="term" value="P:regulation of gene expression"/>
    <property type="evidence" value="ECO:0007669"/>
    <property type="project" value="TreeGrafter"/>
</dbReference>
<keyword evidence="3" id="KW-1185">Reference proteome</keyword>
<organism evidence="2 3">
    <name type="scientific">Anas zonorhyncha</name>
    <name type="common">Eastern spot-billed duck</name>
    <dbReference type="NCBI Taxonomy" id="75864"/>
    <lineage>
        <taxon>Eukaryota</taxon>
        <taxon>Metazoa</taxon>
        <taxon>Chordata</taxon>
        <taxon>Craniata</taxon>
        <taxon>Vertebrata</taxon>
        <taxon>Euteleostomi</taxon>
        <taxon>Archelosauria</taxon>
        <taxon>Archosauria</taxon>
        <taxon>Dinosauria</taxon>
        <taxon>Saurischia</taxon>
        <taxon>Theropoda</taxon>
        <taxon>Coelurosauria</taxon>
        <taxon>Aves</taxon>
        <taxon>Neognathae</taxon>
        <taxon>Galloanserae</taxon>
        <taxon>Anseriformes</taxon>
        <taxon>Anatidae</taxon>
        <taxon>Anatinae</taxon>
        <taxon>Anas</taxon>
    </lineage>
</organism>
<dbReference type="GO" id="GO:0008340">
    <property type="term" value="P:determination of adult lifespan"/>
    <property type="evidence" value="ECO:0007669"/>
    <property type="project" value="TreeGrafter"/>
</dbReference>
<sequence length="211" mass="22011">MGERDGAAGGRPAVMTSALRDAERRGQQNGGGRGPGSGAAALAGAAPGGTRGGAAALARRGGSPQAPQHRGEPGRHQQGRGGPHHPGGPRRGVRRQPHLRRADGGAGPVGRGARHTGAGSALLGKKGAMACTVAVEESISDHYNNQIRTLMEEDPEKYKELLQIIKQFRDDEREHHDIGLEHDAEGAPAYSVLKTVIQLGCKAAIFLSERI</sequence>
<dbReference type="AlphaFoldDB" id="A0A8B9UT32"/>
<reference evidence="2" key="1">
    <citation type="submission" date="2025-08" db="UniProtKB">
        <authorList>
            <consortium name="Ensembl"/>
        </authorList>
    </citation>
    <scope>IDENTIFICATION</scope>
</reference>
<dbReference type="Pfam" id="PF03232">
    <property type="entry name" value="COQ7"/>
    <property type="match status" value="1"/>
</dbReference>
<dbReference type="PANTHER" id="PTHR11237">
    <property type="entry name" value="COENZYME Q10 BIOSYNTHESIS PROTEIN 7"/>
    <property type="match status" value="1"/>
</dbReference>
<evidence type="ECO:0000313" key="3">
    <source>
        <dbReference type="Proteomes" id="UP000694549"/>
    </source>
</evidence>
<dbReference type="Ensembl" id="ENSAZOT00000015218.1">
    <property type="protein sequence ID" value="ENSAZOP00000014163.1"/>
    <property type="gene ID" value="ENSAZOG00000009100.1"/>
</dbReference>
<dbReference type="GO" id="GO:0005634">
    <property type="term" value="C:nucleus"/>
    <property type="evidence" value="ECO:0007669"/>
    <property type="project" value="TreeGrafter"/>
</dbReference>
<dbReference type="GO" id="GO:2000377">
    <property type="term" value="P:regulation of reactive oxygen species metabolic process"/>
    <property type="evidence" value="ECO:0007669"/>
    <property type="project" value="TreeGrafter"/>
</dbReference>
<evidence type="ECO:0000313" key="2">
    <source>
        <dbReference type="Ensembl" id="ENSAZOP00000014163.1"/>
    </source>
</evidence>
<reference evidence="2" key="2">
    <citation type="submission" date="2025-09" db="UniProtKB">
        <authorList>
            <consortium name="Ensembl"/>
        </authorList>
    </citation>
    <scope>IDENTIFICATION</scope>
</reference>
<dbReference type="GO" id="GO:0008682">
    <property type="term" value="F:3-demethoxyubiquinol 3-hydroxylase activity"/>
    <property type="evidence" value="ECO:0007669"/>
    <property type="project" value="TreeGrafter"/>
</dbReference>
<feature type="compositionally biased region" description="Basic residues" evidence="1">
    <location>
        <begin position="87"/>
        <end position="99"/>
    </location>
</feature>
<feature type="compositionally biased region" description="Low complexity" evidence="1">
    <location>
        <begin position="53"/>
        <end position="63"/>
    </location>
</feature>
<feature type="compositionally biased region" description="Gly residues" evidence="1">
    <location>
        <begin position="28"/>
        <end position="37"/>
    </location>
</feature>
<dbReference type="Proteomes" id="UP000694549">
    <property type="component" value="Unplaced"/>
</dbReference>
<evidence type="ECO:0000256" key="1">
    <source>
        <dbReference type="SAM" id="MobiDB-lite"/>
    </source>
</evidence>
<dbReference type="InterPro" id="IPR011566">
    <property type="entry name" value="Ubq_synth_Coq7"/>
</dbReference>
<dbReference type="PANTHER" id="PTHR11237:SF4">
    <property type="entry name" value="5-DEMETHOXYUBIQUINONE HYDROXYLASE, MITOCHONDRIAL"/>
    <property type="match status" value="1"/>
</dbReference>
<name>A0A8B9UT32_9AVES</name>
<accession>A0A8B9UT32</accession>
<feature type="region of interest" description="Disordered" evidence="1">
    <location>
        <begin position="1"/>
        <end position="120"/>
    </location>
</feature>